<reference evidence="2 3" key="1">
    <citation type="submission" date="2022-08" db="EMBL/GenBank/DDBJ databases">
        <authorList>
            <person name="Li F."/>
        </authorList>
    </citation>
    <scope>NUCLEOTIDE SEQUENCE [LARGE SCALE GENOMIC DNA]</scope>
    <source>
        <strain evidence="2 3">10F1B-8-1</strain>
    </source>
</reference>
<dbReference type="PANTHER" id="PTHR43433:SF5">
    <property type="entry name" value="AB HYDROLASE-1 DOMAIN-CONTAINING PROTEIN"/>
    <property type="match status" value="1"/>
</dbReference>
<keyword evidence="3" id="KW-1185">Reference proteome</keyword>
<gene>
    <name evidence="2" type="ORF">NUH29_10145</name>
</gene>
<dbReference type="Pfam" id="PF12146">
    <property type="entry name" value="Hydrolase_4"/>
    <property type="match status" value="1"/>
</dbReference>
<evidence type="ECO:0000259" key="1">
    <source>
        <dbReference type="Pfam" id="PF12146"/>
    </source>
</evidence>
<comment type="caution">
    <text evidence="2">The sequence shown here is derived from an EMBL/GenBank/DDBJ whole genome shotgun (WGS) entry which is preliminary data.</text>
</comment>
<dbReference type="SUPFAM" id="SSF53474">
    <property type="entry name" value="alpha/beta-Hydrolases"/>
    <property type="match status" value="1"/>
</dbReference>
<dbReference type="Proteomes" id="UP001205337">
    <property type="component" value="Unassembled WGS sequence"/>
</dbReference>
<accession>A0ABT1ZGS5</accession>
<dbReference type="InterPro" id="IPR022742">
    <property type="entry name" value="Hydrolase_4"/>
</dbReference>
<dbReference type="PANTHER" id="PTHR43433">
    <property type="entry name" value="HYDROLASE, ALPHA/BETA FOLD FAMILY PROTEIN"/>
    <property type="match status" value="1"/>
</dbReference>
<name>A0ABT1ZGS5_9MICO</name>
<proteinExistence type="predicted"/>
<evidence type="ECO:0000313" key="2">
    <source>
        <dbReference type="EMBL" id="MCS0499909.1"/>
    </source>
</evidence>
<dbReference type="EMBL" id="JANTHX010000007">
    <property type="protein sequence ID" value="MCS0499909.1"/>
    <property type="molecule type" value="Genomic_DNA"/>
</dbReference>
<dbReference type="PRINTS" id="PR00111">
    <property type="entry name" value="ABHYDROLASE"/>
</dbReference>
<dbReference type="InterPro" id="IPR000073">
    <property type="entry name" value="AB_hydrolase_1"/>
</dbReference>
<sequence length="292" mass="30679">MGEISAFAGWTPPPGVDLVAVDAGAGRLTALRSPAHGSPRGLILLMPGYTASKEEFFAMAPALAQMGWETWAYSHRGQADSSAPRGVEEYRLERFVADALDVVTELRERGREAGVPGRPHLVGHSFGGVVAMATAAESPQSLGSLTTMCTGPGPVRGAWVIDAMLAAATVGGIGRWNAINPELAHLPPESMPESDAFRRARFAASSNDHLVGAAAILATVADLVPALSERGLPLHVLHGEHDDVWPVDQQREMAERLGARYTVIAGAGHSVQRDAPRATVLAIDEHLGGLSA</sequence>
<evidence type="ECO:0000313" key="3">
    <source>
        <dbReference type="Proteomes" id="UP001205337"/>
    </source>
</evidence>
<dbReference type="Gene3D" id="3.40.50.1820">
    <property type="entry name" value="alpha/beta hydrolase"/>
    <property type="match status" value="1"/>
</dbReference>
<feature type="domain" description="Serine aminopeptidase S33" evidence="1">
    <location>
        <begin position="38"/>
        <end position="274"/>
    </location>
</feature>
<dbReference type="InterPro" id="IPR050471">
    <property type="entry name" value="AB_hydrolase"/>
</dbReference>
<dbReference type="InterPro" id="IPR029058">
    <property type="entry name" value="AB_hydrolase_fold"/>
</dbReference>
<protein>
    <submittedName>
        <fullName evidence="2">Lysophospholipase</fullName>
    </submittedName>
</protein>
<organism evidence="2 3">
    <name type="scientific">Protaetiibacter mangrovi</name>
    <dbReference type="NCBI Taxonomy" id="2970926"/>
    <lineage>
        <taxon>Bacteria</taxon>
        <taxon>Bacillati</taxon>
        <taxon>Actinomycetota</taxon>
        <taxon>Actinomycetes</taxon>
        <taxon>Micrococcales</taxon>
        <taxon>Microbacteriaceae</taxon>
        <taxon>Protaetiibacter</taxon>
    </lineage>
</organism>